<dbReference type="PANTHER" id="PTHR15871">
    <property type="entry name" value="PH DOMAIN-CONTAINING PROTEIN"/>
    <property type="match status" value="1"/>
</dbReference>
<feature type="compositionally biased region" description="Low complexity" evidence="1">
    <location>
        <begin position="429"/>
        <end position="449"/>
    </location>
</feature>
<feature type="compositionally biased region" description="Basic and acidic residues" evidence="1">
    <location>
        <begin position="418"/>
        <end position="427"/>
    </location>
</feature>
<feature type="region of interest" description="Disordered" evidence="1">
    <location>
        <begin position="184"/>
        <end position="631"/>
    </location>
</feature>
<feature type="compositionally biased region" description="Basic and acidic residues" evidence="1">
    <location>
        <begin position="283"/>
        <end position="302"/>
    </location>
</feature>
<evidence type="ECO:0000256" key="1">
    <source>
        <dbReference type="SAM" id="MobiDB-lite"/>
    </source>
</evidence>
<evidence type="ECO:0000313" key="4">
    <source>
        <dbReference type="Proteomes" id="UP001591681"/>
    </source>
</evidence>
<feature type="compositionally biased region" description="Low complexity" evidence="1">
    <location>
        <begin position="269"/>
        <end position="282"/>
    </location>
</feature>
<accession>A0ABD1JQ66</accession>
<dbReference type="EMBL" id="JBHFQA010000013">
    <property type="protein sequence ID" value="KAL2089008.1"/>
    <property type="molecule type" value="Genomic_DNA"/>
</dbReference>
<feature type="compositionally biased region" description="Basic and acidic residues" evidence="1">
    <location>
        <begin position="381"/>
        <end position="391"/>
    </location>
</feature>
<dbReference type="InterPro" id="IPR043448">
    <property type="entry name" value="PKHO1/2"/>
</dbReference>
<feature type="compositionally biased region" description="Polar residues" evidence="1">
    <location>
        <begin position="204"/>
        <end position="222"/>
    </location>
</feature>
<feature type="compositionally biased region" description="Acidic residues" evidence="1">
    <location>
        <begin position="303"/>
        <end position="329"/>
    </location>
</feature>
<dbReference type="SUPFAM" id="SSF50729">
    <property type="entry name" value="PH domain-like"/>
    <property type="match status" value="1"/>
</dbReference>
<feature type="domain" description="PH" evidence="2">
    <location>
        <begin position="17"/>
        <end position="120"/>
    </location>
</feature>
<name>A0ABD1JQ66_9TELE</name>
<gene>
    <name evidence="3" type="ORF">ACEWY4_015907</name>
</gene>
<evidence type="ECO:0000259" key="2">
    <source>
        <dbReference type="PROSITE" id="PS50003"/>
    </source>
</evidence>
<protein>
    <recommendedName>
        <fullName evidence="2">PH domain-containing protein</fullName>
    </recommendedName>
</protein>
<dbReference type="PANTHER" id="PTHR15871:SF2">
    <property type="entry name" value="PLECKSTRIN HOMOLOGY DOMAIN-CONTAINING FAMILY O MEMBER 2"/>
    <property type="match status" value="1"/>
</dbReference>
<dbReference type="SMART" id="SM00233">
    <property type="entry name" value="PH"/>
    <property type="match status" value="1"/>
</dbReference>
<dbReference type="InterPro" id="IPR001849">
    <property type="entry name" value="PH_domain"/>
</dbReference>
<feature type="compositionally biased region" description="Basic and acidic residues" evidence="1">
    <location>
        <begin position="605"/>
        <end position="614"/>
    </location>
</feature>
<dbReference type="AlphaFoldDB" id="A0ABD1JQ66"/>
<proteinExistence type="predicted"/>
<comment type="caution">
    <text evidence="3">The sequence shown here is derived from an EMBL/GenBank/DDBJ whole genome shotgun (WGS) entry which is preliminary data.</text>
</comment>
<reference evidence="3 4" key="1">
    <citation type="submission" date="2024-09" db="EMBL/GenBank/DDBJ databases">
        <title>A chromosome-level genome assembly of Gray's grenadier anchovy, Coilia grayii.</title>
        <authorList>
            <person name="Fu Z."/>
        </authorList>
    </citation>
    <scope>NUCLEOTIDE SEQUENCE [LARGE SCALE GENOMIC DNA]</scope>
    <source>
        <strain evidence="3">G4</strain>
        <tissue evidence="3">Muscle</tissue>
    </source>
</reference>
<dbReference type="InterPro" id="IPR011993">
    <property type="entry name" value="PH-like_dom_sf"/>
</dbReference>
<feature type="compositionally biased region" description="Basic and acidic residues" evidence="1">
    <location>
        <begin position="330"/>
        <end position="346"/>
    </location>
</feature>
<evidence type="ECO:0000313" key="3">
    <source>
        <dbReference type="EMBL" id="KAL2089008.1"/>
    </source>
</evidence>
<feature type="compositionally biased region" description="Low complexity" evidence="1">
    <location>
        <begin position="581"/>
        <end position="590"/>
    </location>
</feature>
<dbReference type="Gene3D" id="2.30.29.30">
    <property type="entry name" value="Pleckstrin-homology domain (PH domain)/Phosphotyrosine-binding domain (PTB)"/>
    <property type="match status" value="1"/>
</dbReference>
<feature type="compositionally biased region" description="Basic and acidic residues" evidence="1">
    <location>
        <begin position="1"/>
        <end position="14"/>
    </location>
</feature>
<feature type="compositionally biased region" description="Polar residues" evidence="1">
    <location>
        <begin position="538"/>
        <end position="554"/>
    </location>
</feature>
<feature type="region of interest" description="Disordered" evidence="1">
    <location>
        <begin position="1"/>
        <end position="21"/>
    </location>
</feature>
<sequence>MEDGGKEDTAKPKEGTLTGKAGWLKKSSGKIFGTYKDRYIQLEHTEVVVYENEDLKTCLEKLDLENYDKCHELRGAFKKKNRLILIRAPKCANKVHDVKLQAQNQEEKEAWINAFSHGINRAKNKIFDEVKVEEGCSLEHVTRTRPKGNRGRRPPTRIHMKEVASISSDGILRLDLDVTDSTPNGTHYVNIEDSASKESVQPDEGSTTTSGSAQGEPTSEAPTPQKKVLKPPMPPSKQAKPASPSEEDAHGETTSDSGVDTEAPPTPSKPSSSQNDLSSDSSTVDKEPKPPKPPSKEKKPTLVDEEEAKETPDEESGVKEEEETEDKMEETETKDAQHNKEDKPTIIDDLPAKNVPKPSVVMWDTPLPETSSEAEQAEGFEEGRSTPELLKKSSGPPDPPKKKPIKCPASSKDDEELSDAKKEKGQDGESSSSELVSGSAETSADGQPESNPPSISPEPLTESEAVPPLTTDSGESVEPCELSVGKVQQEEQKSIDSGQHSAEESENGDAAATPTAVLQGSQTVLDADSSDRDETRSSKSQTQSNSEGPSSSGKTLCAYEEGSCRRDSTPPPSARSKPQILSPRPLLPLKPKSKMRSASVGDLLADPREQKAQGEHSVPATAADSDMKDLQSTVTQELKNTGDLLHTIADKQTAKEENQGELRPEVLLAAAMEKLRKADELLSVAKSFKEKKAVNKENKRISW</sequence>
<dbReference type="Proteomes" id="UP001591681">
    <property type="component" value="Unassembled WGS sequence"/>
</dbReference>
<dbReference type="PROSITE" id="PS50003">
    <property type="entry name" value="PH_DOMAIN"/>
    <property type="match status" value="1"/>
</dbReference>
<organism evidence="3 4">
    <name type="scientific">Coilia grayii</name>
    <name type="common">Gray's grenadier anchovy</name>
    <dbReference type="NCBI Taxonomy" id="363190"/>
    <lineage>
        <taxon>Eukaryota</taxon>
        <taxon>Metazoa</taxon>
        <taxon>Chordata</taxon>
        <taxon>Craniata</taxon>
        <taxon>Vertebrata</taxon>
        <taxon>Euteleostomi</taxon>
        <taxon>Actinopterygii</taxon>
        <taxon>Neopterygii</taxon>
        <taxon>Teleostei</taxon>
        <taxon>Clupei</taxon>
        <taxon>Clupeiformes</taxon>
        <taxon>Clupeoidei</taxon>
        <taxon>Engraulidae</taxon>
        <taxon>Coilinae</taxon>
        <taxon>Coilia</taxon>
    </lineage>
</organism>
<dbReference type="Pfam" id="PF00169">
    <property type="entry name" value="PH"/>
    <property type="match status" value="1"/>
</dbReference>
<keyword evidence="4" id="KW-1185">Reference proteome</keyword>